<protein>
    <submittedName>
        <fullName evidence="4">Envelope protein</fullName>
    </submittedName>
</protein>
<evidence type="ECO:0000256" key="1">
    <source>
        <dbReference type="SAM" id="Phobius"/>
    </source>
</evidence>
<organism evidence="4">
    <name type="scientific">Brugia pahangi</name>
    <name type="common">Filarial nematode worm</name>
    <dbReference type="NCBI Taxonomy" id="6280"/>
    <lineage>
        <taxon>Eukaryota</taxon>
        <taxon>Metazoa</taxon>
        <taxon>Ecdysozoa</taxon>
        <taxon>Nematoda</taxon>
        <taxon>Chromadorea</taxon>
        <taxon>Rhabditida</taxon>
        <taxon>Spirurina</taxon>
        <taxon>Spiruromorpha</taxon>
        <taxon>Filarioidea</taxon>
        <taxon>Onchocercidae</taxon>
        <taxon>Brugia</taxon>
    </lineage>
</organism>
<keyword evidence="3" id="KW-1185">Reference proteome</keyword>
<reference evidence="2 3" key="2">
    <citation type="submission" date="2018-11" db="EMBL/GenBank/DDBJ databases">
        <authorList>
            <consortium name="Pathogen Informatics"/>
        </authorList>
    </citation>
    <scope>NUCLEOTIDE SEQUENCE [LARGE SCALE GENOMIC DNA]</scope>
</reference>
<gene>
    <name evidence="2" type="ORF">BPAG_LOCUS14392</name>
</gene>
<sequence length="112" mass="13014">MNNTFHIRCYKTGDEKKKEEEIEGKKGKISVMSLDKTVENVNLMLNSVSSNVNELLTLFRWAILLFIITFCLMVIALTILCCYVKCYEIKNVNKLREAEELSRNDEKIYLAV</sequence>
<dbReference type="Proteomes" id="UP000278627">
    <property type="component" value="Unassembled WGS sequence"/>
</dbReference>
<feature type="transmembrane region" description="Helical" evidence="1">
    <location>
        <begin position="58"/>
        <end position="84"/>
    </location>
</feature>
<keyword evidence="1" id="KW-0472">Membrane</keyword>
<evidence type="ECO:0000313" key="4">
    <source>
        <dbReference type="WBParaSite" id="BPAG_0001446401-mRNA-1"/>
    </source>
</evidence>
<accession>A0A0N4TZJ4</accession>
<proteinExistence type="predicted"/>
<name>A0A0N4TZJ4_BRUPA</name>
<dbReference type="AlphaFoldDB" id="A0A0N4TZJ4"/>
<evidence type="ECO:0000313" key="3">
    <source>
        <dbReference type="Proteomes" id="UP000278627"/>
    </source>
</evidence>
<keyword evidence="1" id="KW-1133">Transmembrane helix</keyword>
<evidence type="ECO:0000313" key="2">
    <source>
        <dbReference type="EMBL" id="VDN95577.1"/>
    </source>
</evidence>
<dbReference type="WBParaSite" id="BPAG_0001446401-mRNA-1">
    <property type="protein sequence ID" value="BPAG_0001446401-mRNA-1"/>
    <property type="gene ID" value="BPAG_0001446401"/>
</dbReference>
<reference evidence="4" key="1">
    <citation type="submission" date="2017-02" db="UniProtKB">
        <authorList>
            <consortium name="WormBaseParasite"/>
        </authorList>
    </citation>
    <scope>IDENTIFICATION</scope>
</reference>
<keyword evidence="1" id="KW-0812">Transmembrane</keyword>
<dbReference type="EMBL" id="UZAD01013638">
    <property type="protein sequence ID" value="VDN95577.1"/>
    <property type="molecule type" value="Genomic_DNA"/>
</dbReference>